<comment type="caution">
    <text evidence="2">The sequence shown here is derived from an EMBL/GenBank/DDBJ whole genome shotgun (WGS) entry which is preliminary data.</text>
</comment>
<name>A0A839RNP9_9ACTN</name>
<dbReference type="PANTHER" id="PTHR31435:SF10">
    <property type="entry name" value="BSR4717 PROTEIN"/>
    <property type="match status" value="1"/>
</dbReference>
<dbReference type="PROSITE" id="PS51729">
    <property type="entry name" value="GNAT_YJDJ"/>
    <property type="match status" value="1"/>
</dbReference>
<dbReference type="Pfam" id="PF14542">
    <property type="entry name" value="Acetyltransf_CG"/>
    <property type="match status" value="1"/>
</dbReference>
<dbReference type="InterPro" id="IPR016181">
    <property type="entry name" value="Acyl_CoA_acyltransferase"/>
</dbReference>
<dbReference type="InterPro" id="IPR045057">
    <property type="entry name" value="Gcn5-rel_NAT"/>
</dbReference>
<protein>
    <recommendedName>
        <fullName evidence="1">N-acetyltransferase domain-containing protein</fullName>
    </recommendedName>
</protein>
<keyword evidence="3" id="KW-1185">Reference proteome</keyword>
<evidence type="ECO:0000313" key="3">
    <source>
        <dbReference type="Proteomes" id="UP000567922"/>
    </source>
</evidence>
<sequence length="109" mass="12377">MAASEHSIEVLDNQSRSRYEIWVDGVLAGIEGYEIADDGVITLLHTIIDEDFSRQGYARAMVRGILDGMRARQQQLRPLCTYVQRFLTRFPEYQDLTAPLPEGAAHRVP</sequence>
<accession>A0A839RNP9</accession>
<dbReference type="OrthoDB" id="5405911at2"/>
<evidence type="ECO:0000313" key="2">
    <source>
        <dbReference type="EMBL" id="MBB3037561.1"/>
    </source>
</evidence>
<dbReference type="SUPFAM" id="SSF55729">
    <property type="entry name" value="Acyl-CoA N-acyltransferases (Nat)"/>
    <property type="match status" value="1"/>
</dbReference>
<feature type="domain" description="N-acetyltransferase" evidence="1">
    <location>
        <begin position="11"/>
        <end position="98"/>
    </location>
</feature>
<gene>
    <name evidence="2" type="ORF">FHU29_002010</name>
</gene>
<dbReference type="RefSeq" id="WP_013805353.1">
    <property type="nucleotide sequence ID" value="NZ_BDDI01000011.1"/>
</dbReference>
<dbReference type="EMBL" id="JACHWS010000002">
    <property type="protein sequence ID" value="MBB3037561.1"/>
    <property type="molecule type" value="Genomic_DNA"/>
</dbReference>
<proteinExistence type="predicted"/>
<dbReference type="InterPro" id="IPR031165">
    <property type="entry name" value="GNAT_YJDJ"/>
</dbReference>
<dbReference type="PANTHER" id="PTHR31435">
    <property type="entry name" value="PROTEIN NATD1"/>
    <property type="match status" value="1"/>
</dbReference>
<organism evidence="2 3">
    <name type="scientific">Hoyosella altamirensis</name>
    <dbReference type="NCBI Taxonomy" id="616997"/>
    <lineage>
        <taxon>Bacteria</taxon>
        <taxon>Bacillati</taxon>
        <taxon>Actinomycetota</taxon>
        <taxon>Actinomycetes</taxon>
        <taxon>Mycobacteriales</taxon>
        <taxon>Hoyosellaceae</taxon>
        <taxon>Hoyosella</taxon>
    </lineage>
</organism>
<dbReference type="Gene3D" id="3.40.630.30">
    <property type="match status" value="1"/>
</dbReference>
<reference evidence="2 3" key="1">
    <citation type="submission" date="2020-08" db="EMBL/GenBank/DDBJ databases">
        <title>Sequencing the genomes of 1000 actinobacteria strains.</title>
        <authorList>
            <person name="Klenk H.-P."/>
        </authorList>
    </citation>
    <scope>NUCLEOTIDE SEQUENCE [LARGE SCALE GENOMIC DNA]</scope>
    <source>
        <strain evidence="2 3">DSM 45258</strain>
    </source>
</reference>
<evidence type="ECO:0000259" key="1">
    <source>
        <dbReference type="PROSITE" id="PS51729"/>
    </source>
</evidence>
<dbReference type="Proteomes" id="UP000567922">
    <property type="component" value="Unassembled WGS sequence"/>
</dbReference>
<dbReference type="AlphaFoldDB" id="A0A839RNP9"/>